<gene>
    <name evidence="3" type="ORF">GCM10010439_41660</name>
</gene>
<evidence type="ECO:0000313" key="4">
    <source>
        <dbReference type="Proteomes" id="UP001501842"/>
    </source>
</evidence>
<sequence length="318" mass="34911">MSTRAARLISRLIAASAAMVVGGVVLAAPSPASAAGRDGVCQTGEFCYYFNSNNKGSVSDFTKSVADYATKQPSCYDFKGAGAGKGKCIKNEAASVWNRSKKTVRVYFNSKYKGAYQDFKPGSKGNLETGLKNQNASHRFLSSTPSTPTGCKTDGTHTKLPTTILVYRESLNRVDRVKFKDYVKNVLPNEWYASWPKESLKAGAAAVKNYGWYWALSSTRKTASGKCFDVYDSTGSQVYRPGSAKAATNAAVNTMWKTRLTKGGKIFQAQYCQNTTACSTWWRNGSWMSQEGSRDLARKGWGYSKILKYYYKGIAIKS</sequence>
<comment type="caution">
    <text evidence="3">The sequence shown here is derived from an EMBL/GenBank/DDBJ whole genome shotgun (WGS) entry which is preliminary data.</text>
</comment>
<protein>
    <recommendedName>
        <fullName evidence="2">Sporulation stage II protein D amidase enhancer LytB N-terminal domain-containing protein</fullName>
    </recommendedName>
</protein>
<keyword evidence="1" id="KW-0732">Signal</keyword>
<feature type="domain" description="Sporulation stage II protein D amidase enhancer LytB N-terminal" evidence="2">
    <location>
        <begin position="168"/>
        <end position="253"/>
    </location>
</feature>
<evidence type="ECO:0000256" key="1">
    <source>
        <dbReference type="SAM" id="SignalP"/>
    </source>
</evidence>
<dbReference type="Pfam" id="PF03995">
    <property type="entry name" value="Inhibitor_I36"/>
    <property type="match status" value="1"/>
</dbReference>
<feature type="signal peptide" evidence="1">
    <location>
        <begin position="1"/>
        <end position="27"/>
    </location>
</feature>
<dbReference type="EMBL" id="BAAATZ010000016">
    <property type="protein sequence ID" value="GAA2729884.1"/>
    <property type="molecule type" value="Genomic_DNA"/>
</dbReference>
<dbReference type="Pfam" id="PF08486">
    <property type="entry name" value="SpoIID"/>
    <property type="match status" value="1"/>
</dbReference>
<evidence type="ECO:0000259" key="2">
    <source>
        <dbReference type="Pfam" id="PF08486"/>
    </source>
</evidence>
<evidence type="ECO:0000313" key="3">
    <source>
        <dbReference type="EMBL" id="GAA2729884.1"/>
    </source>
</evidence>
<dbReference type="InterPro" id="IPR013693">
    <property type="entry name" value="SpoIID/LytB_N"/>
</dbReference>
<dbReference type="Proteomes" id="UP001501842">
    <property type="component" value="Unassembled WGS sequence"/>
</dbReference>
<organism evidence="3 4">
    <name type="scientific">Actinocorallia aurantiaca</name>
    <dbReference type="NCBI Taxonomy" id="46204"/>
    <lineage>
        <taxon>Bacteria</taxon>
        <taxon>Bacillati</taxon>
        <taxon>Actinomycetota</taxon>
        <taxon>Actinomycetes</taxon>
        <taxon>Streptosporangiales</taxon>
        <taxon>Thermomonosporaceae</taxon>
        <taxon>Actinocorallia</taxon>
    </lineage>
</organism>
<proteinExistence type="predicted"/>
<name>A0ABP6GRC2_9ACTN</name>
<dbReference type="RefSeq" id="WP_344452229.1">
    <property type="nucleotide sequence ID" value="NZ_BAAATZ010000016.1"/>
</dbReference>
<feature type="chain" id="PRO_5046812654" description="Sporulation stage II protein D amidase enhancer LytB N-terminal domain-containing protein" evidence="1">
    <location>
        <begin position="28"/>
        <end position="318"/>
    </location>
</feature>
<keyword evidence="4" id="KW-1185">Reference proteome</keyword>
<accession>A0ABP6GRC2</accession>
<reference evidence="4" key="1">
    <citation type="journal article" date="2019" name="Int. J. Syst. Evol. Microbiol.">
        <title>The Global Catalogue of Microorganisms (GCM) 10K type strain sequencing project: providing services to taxonomists for standard genome sequencing and annotation.</title>
        <authorList>
            <consortium name="The Broad Institute Genomics Platform"/>
            <consortium name="The Broad Institute Genome Sequencing Center for Infectious Disease"/>
            <person name="Wu L."/>
            <person name="Ma J."/>
        </authorList>
    </citation>
    <scope>NUCLEOTIDE SEQUENCE [LARGE SCALE GENOMIC DNA]</scope>
    <source>
        <strain evidence="4">JCM 8201</strain>
    </source>
</reference>